<evidence type="ECO:0000313" key="2">
    <source>
        <dbReference type="Proteomes" id="UP000028073"/>
    </source>
</evidence>
<organism evidence="1 2">
    <name type="scientific">Endozoicomonas numazuensis</name>
    <dbReference type="NCBI Taxonomy" id="1137799"/>
    <lineage>
        <taxon>Bacteria</taxon>
        <taxon>Pseudomonadati</taxon>
        <taxon>Pseudomonadota</taxon>
        <taxon>Gammaproteobacteria</taxon>
        <taxon>Oceanospirillales</taxon>
        <taxon>Endozoicomonadaceae</taxon>
        <taxon>Endozoicomonas</taxon>
    </lineage>
</organism>
<dbReference type="Proteomes" id="UP000028073">
    <property type="component" value="Unassembled WGS sequence"/>
</dbReference>
<proteinExistence type="predicted"/>
<protein>
    <submittedName>
        <fullName evidence="1">Uncharacterized protein</fullName>
    </submittedName>
</protein>
<dbReference type="AlphaFoldDB" id="A0A081NDM9"/>
<gene>
    <name evidence="1" type="ORF">GZ78_22185</name>
</gene>
<sequence>MPLVVTKARLTELSELYFGHSEQAVLENMDWKEDGSVYFTARPEGFKENYQFRGTLHEGDYLIEMKEGTDYAPFQVIDLMPDYDLGFLYFSFETVDLGGEDKVPIPMVSHEVVQHRLQVYFEKGRRGSSVGETSPSYTILEEGAASRKVFLKGMNPQYGNMTEREKQFLKTLNWSVKRHPDKNPLFHHGADNQNPVFDLKTNFPMTVIISTAVGCLTETFYISDRDLLYSRK</sequence>
<keyword evidence="2" id="KW-1185">Reference proteome</keyword>
<dbReference type="Gene3D" id="3.30.70.1720">
    <property type="match status" value="1"/>
</dbReference>
<dbReference type="InterPro" id="IPR035099">
    <property type="entry name" value="Anthrax_toxin_C-terminal"/>
</dbReference>
<accession>A0A081NDM9</accession>
<name>A0A081NDM9_9GAMM</name>
<dbReference type="EMBL" id="JOKH01000005">
    <property type="protein sequence ID" value="KEQ16552.1"/>
    <property type="molecule type" value="Genomic_DNA"/>
</dbReference>
<dbReference type="SUPFAM" id="SSF81298">
    <property type="entry name" value="Adenylylcyclase toxin (the edema factor)"/>
    <property type="match status" value="1"/>
</dbReference>
<reference evidence="1 2" key="1">
    <citation type="submission" date="2014-06" db="EMBL/GenBank/DDBJ databases">
        <title>Whole Genome Sequences of Three Symbiotic Endozoicomonas Bacteria.</title>
        <authorList>
            <person name="Neave M.J."/>
            <person name="Apprill A."/>
            <person name="Voolstra C.R."/>
        </authorList>
    </citation>
    <scope>NUCLEOTIDE SEQUENCE [LARGE SCALE GENOMIC DNA]</scope>
    <source>
        <strain evidence="1 2">DSM 25634</strain>
    </source>
</reference>
<evidence type="ECO:0000313" key="1">
    <source>
        <dbReference type="EMBL" id="KEQ16552.1"/>
    </source>
</evidence>
<comment type="caution">
    <text evidence="1">The sequence shown here is derived from an EMBL/GenBank/DDBJ whole genome shotgun (WGS) entry which is preliminary data.</text>
</comment>